<dbReference type="Proteomes" id="UP000578000">
    <property type="component" value="Unassembled WGS sequence"/>
</dbReference>
<evidence type="ECO:0000313" key="1">
    <source>
        <dbReference type="EMBL" id="MBB6457334.1"/>
    </source>
</evidence>
<proteinExistence type="predicted"/>
<gene>
    <name evidence="1" type="ORF">HNR55_001925</name>
</gene>
<protein>
    <recommendedName>
        <fullName evidence="3">Transporter</fullName>
    </recommendedName>
</protein>
<dbReference type="EMBL" id="JACHIE010000007">
    <property type="protein sequence ID" value="MBB6457334.1"/>
    <property type="molecule type" value="Genomic_DNA"/>
</dbReference>
<dbReference type="AlphaFoldDB" id="A0A841QGF0"/>
<comment type="caution">
    <text evidence="1">The sequence shown here is derived from an EMBL/GenBank/DDBJ whole genome shotgun (WGS) entry which is preliminary data.</text>
</comment>
<accession>A0A841QGF0</accession>
<reference evidence="1 2" key="1">
    <citation type="submission" date="2020-08" db="EMBL/GenBank/DDBJ databases">
        <title>Genomic Encyclopedia of Type Strains, Phase IV (KMG-IV): sequencing the most valuable type-strain genomes for metagenomic binning, comparative biology and taxonomic classification.</title>
        <authorList>
            <person name="Goeker M."/>
        </authorList>
    </citation>
    <scope>NUCLEOTIDE SEQUENCE [LARGE SCALE GENOMIC DNA]</scope>
    <source>
        <strain evidence="1 2">DSM 4491</strain>
    </source>
</reference>
<evidence type="ECO:0000313" key="2">
    <source>
        <dbReference type="Proteomes" id="UP000578000"/>
    </source>
</evidence>
<name>A0A841QGF0_9PROT</name>
<organism evidence="1 2">
    <name type="scientific">Acetobacter lovaniensis</name>
    <dbReference type="NCBI Taxonomy" id="104100"/>
    <lineage>
        <taxon>Bacteria</taxon>
        <taxon>Pseudomonadati</taxon>
        <taxon>Pseudomonadota</taxon>
        <taxon>Alphaproteobacteria</taxon>
        <taxon>Acetobacterales</taxon>
        <taxon>Acetobacteraceae</taxon>
        <taxon>Acetobacter</taxon>
    </lineage>
</organism>
<dbReference type="Pfam" id="PF13557">
    <property type="entry name" value="Phenol_MetA_deg"/>
    <property type="match status" value="1"/>
</dbReference>
<evidence type="ECO:0008006" key="3">
    <source>
        <dbReference type="Google" id="ProtNLM"/>
    </source>
</evidence>
<sequence length="401" mass="43602">MTAPPSPFSTIVPTGAVKAAHKRPCGHKAGPALADLPGRDRATYAPMSVSLIQHAKRLFARTCLYGSMHWRLPATLGVPVLAMAATPTWAADANSTTATQGQSMQAEKPQWYTGSLVSPSGAMTQKGMIAWEPYMTYSQPVGQFNSNGVSQPLHPRQKTVSNFTLYKYAITDAISIQLTPVIEYRWKKGNNTSSGLKFGDLPVDLMWRYVDADPKRYIPALSVFAGMAMPTGDYNRLGRAQDGVGAGTYTFRLALTEQSTYTLPGQHELRLRVWSTFRRAVTTAHLHDVTSYGTSAGFKGRAQPGMYGESGFSLEFGINQKWVLALDLARDWSNGSHLRGTTATGKKVDTVASPSGDWLIAPAIEYSWSPRFGIIAGVSTYFAGHNTGFNVSPQIAFNSVF</sequence>
<dbReference type="InterPro" id="IPR025737">
    <property type="entry name" value="FApF"/>
</dbReference>
<keyword evidence="2" id="KW-1185">Reference proteome</keyword>